<dbReference type="SUPFAM" id="SSF54534">
    <property type="entry name" value="FKBP-like"/>
    <property type="match status" value="1"/>
</dbReference>
<reference evidence="2" key="1">
    <citation type="submission" date="2021-10" db="EMBL/GenBank/DDBJ databases">
        <title>Marinomonas pontica sp. nov., isolated from the Black Sea.</title>
        <authorList>
            <person name="Zhao L.-H."/>
            <person name="Xue J.-H."/>
        </authorList>
    </citation>
    <scope>NUCLEOTIDE SEQUENCE</scope>
    <source>
        <strain evidence="2">E8</strain>
    </source>
</reference>
<dbReference type="EMBL" id="JAJATW010000010">
    <property type="protein sequence ID" value="MCB5161899.1"/>
    <property type="molecule type" value="Genomic_DNA"/>
</dbReference>
<accession>A0A9X1IN65</accession>
<dbReference type="InterPro" id="IPR036953">
    <property type="entry name" value="GreA/GreB_C_sf"/>
</dbReference>
<dbReference type="Gene3D" id="3.10.50.30">
    <property type="entry name" value="Transcription elongation factor, GreA/GreB, C-terminal domain"/>
    <property type="match status" value="1"/>
</dbReference>
<dbReference type="InterPro" id="IPR001437">
    <property type="entry name" value="Tscrpt_elong_fac_GreA/B_C"/>
</dbReference>
<feature type="domain" description="Transcription elongation factor GreA/GreB C-terminal" evidence="1">
    <location>
        <begin position="128"/>
        <end position="160"/>
    </location>
</feature>
<keyword evidence="3" id="KW-1185">Reference proteome</keyword>
<keyword evidence="2" id="KW-0251">Elongation factor</keyword>
<organism evidence="2 3">
    <name type="scientific">Marinomonas algarum</name>
    <dbReference type="NCBI Taxonomy" id="2883105"/>
    <lineage>
        <taxon>Bacteria</taxon>
        <taxon>Pseudomonadati</taxon>
        <taxon>Pseudomonadota</taxon>
        <taxon>Gammaproteobacteria</taxon>
        <taxon>Oceanospirillales</taxon>
        <taxon>Oceanospirillaceae</taxon>
        <taxon>Marinomonas</taxon>
    </lineage>
</organism>
<sequence length="161" mass="17499">MIDKIQTHQAIVAALFARYETAKWAALHAHEAATSKESIAENKYDTFGLEAAYLAHGQSQRVLQCESEWLLFHKKTPIMFDENDAASVWSLVVLENASGLNKHFFLAPCGGGLCIDMEGCNVYLVTGSSPVGKALLGKAVGDEVEIRQSGQQVGYEIVAIV</sequence>
<evidence type="ECO:0000259" key="1">
    <source>
        <dbReference type="Pfam" id="PF01272"/>
    </source>
</evidence>
<dbReference type="RefSeq" id="WP_226754265.1">
    <property type="nucleotide sequence ID" value="NZ_JAJATW010000010.1"/>
</dbReference>
<proteinExistence type="predicted"/>
<gene>
    <name evidence="2" type="ORF">LG368_08285</name>
</gene>
<name>A0A9X1IN65_9GAMM</name>
<dbReference type="GO" id="GO:0032784">
    <property type="term" value="P:regulation of DNA-templated transcription elongation"/>
    <property type="evidence" value="ECO:0007669"/>
    <property type="project" value="InterPro"/>
</dbReference>
<comment type="caution">
    <text evidence="2">The sequence shown here is derived from an EMBL/GenBank/DDBJ whole genome shotgun (WGS) entry which is preliminary data.</text>
</comment>
<dbReference type="AlphaFoldDB" id="A0A9X1IN65"/>
<dbReference type="Proteomes" id="UP001139095">
    <property type="component" value="Unassembled WGS sequence"/>
</dbReference>
<dbReference type="GO" id="GO:0003677">
    <property type="term" value="F:DNA binding"/>
    <property type="evidence" value="ECO:0007669"/>
    <property type="project" value="InterPro"/>
</dbReference>
<evidence type="ECO:0000313" key="3">
    <source>
        <dbReference type="Proteomes" id="UP001139095"/>
    </source>
</evidence>
<dbReference type="Pfam" id="PF01272">
    <property type="entry name" value="GreA_GreB"/>
    <property type="match status" value="1"/>
</dbReference>
<evidence type="ECO:0000313" key="2">
    <source>
        <dbReference type="EMBL" id="MCB5161899.1"/>
    </source>
</evidence>
<protein>
    <submittedName>
        <fullName evidence="2">GreA/GreB family elongation factor</fullName>
    </submittedName>
</protein>
<dbReference type="GO" id="GO:0003746">
    <property type="term" value="F:translation elongation factor activity"/>
    <property type="evidence" value="ECO:0007669"/>
    <property type="project" value="UniProtKB-KW"/>
</dbReference>
<keyword evidence="2" id="KW-0648">Protein biosynthesis</keyword>